<sequence>MVFSQFFPFLTDSLHTITDLLSIFQPGLVFFKERKEIKKVKRLILSKRKNMFE</sequence>
<evidence type="ECO:0000313" key="1">
    <source>
        <dbReference type="EMBL" id="OJG15513.1"/>
    </source>
</evidence>
<name>A0A1L8R6Y4_9ENTE</name>
<dbReference type="EMBL" id="JXKG01000007">
    <property type="protein sequence ID" value="OJG15513.1"/>
    <property type="molecule type" value="Genomic_DNA"/>
</dbReference>
<dbReference type="Proteomes" id="UP000182835">
    <property type="component" value="Unassembled WGS sequence"/>
</dbReference>
<dbReference type="AlphaFoldDB" id="A0A1L8R6Y4"/>
<protein>
    <submittedName>
        <fullName evidence="1">Uncharacterized protein</fullName>
    </submittedName>
</protein>
<gene>
    <name evidence="1" type="ORF">RU96_GL002326</name>
</gene>
<comment type="caution">
    <text evidence="1">The sequence shown here is derived from an EMBL/GenBank/DDBJ whole genome shotgun (WGS) entry which is preliminary data.</text>
</comment>
<reference evidence="1 2" key="1">
    <citation type="submission" date="2014-12" db="EMBL/GenBank/DDBJ databases">
        <title>Draft genome sequences of 29 type strains of Enterococci.</title>
        <authorList>
            <person name="Zhong Z."/>
            <person name="Sun Z."/>
            <person name="Liu W."/>
            <person name="Zhang W."/>
            <person name="Zhang H."/>
        </authorList>
    </citation>
    <scope>NUCLEOTIDE SEQUENCE [LARGE SCALE GENOMIC DNA]</scope>
    <source>
        <strain evidence="1 2">DSM 21207</strain>
    </source>
</reference>
<organism evidence="1 2">
    <name type="scientific">Enterococcus canintestini</name>
    <dbReference type="NCBI Taxonomy" id="317010"/>
    <lineage>
        <taxon>Bacteria</taxon>
        <taxon>Bacillati</taxon>
        <taxon>Bacillota</taxon>
        <taxon>Bacilli</taxon>
        <taxon>Lactobacillales</taxon>
        <taxon>Enterococcaceae</taxon>
        <taxon>Enterococcus</taxon>
    </lineage>
</organism>
<proteinExistence type="predicted"/>
<evidence type="ECO:0000313" key="2">
    <source>
        <dbReference type="Proteomes" id="UP000182835"/>
    </source>
</evidence>
<accession>A0A1L8R6Y4</accession>